<evidence type="ECO:0000256" key="1">
    <source>
        <dbReference type="SAM" id="Phobius"/>
    </source>
</evidence>
<feature type="transmembrane region" description="Helical" evidence="1">
    <location>
        <begin position="9"/>
        <end position="28"/>
    </location>
</feature>
<reference evidence="2 3" key="1">
    <citation type="submission" date="2020-08" db="EMBL/GenBank/DDBJ databases">
        <title>Genomic Encyclopedia of Type Strains, Phase IV (KMG-IV): sequencing the most valuable type-strain genomes for metagenomic binning, comparative biology and taxonomic classification.</title>
        <authorList>
            <person name="Goeker M."/>
        </authorList>
    </citation>
    <scope>NUCLEOTIDE SEQUENCE [LARGE SCALE GENOMIC DNA]</scope>
    <source>
        <strain evidence="2 3">DSM 5895</strain>
    </source>
</reference>
<evidence type="ECO:0000313" key="2">
    <source>
        <dbReference type="EMBL" id="MBB3770460.1"/>
    </source>
</evidence>
<evidence type="ECO:0000313" key="3">
    <source>
        <dbReference type="Proteomes" id="UP000533469"/>
    </source>
</evidence>
<dbReference type="AlphaFoldDB" id="A0A839Z758"/>
<name>A0A839Z758_9HYPH</name>
<keyword evidence="3" id="KW-1185">Reference proteome</keyword>
<sequence>MIRILLQEVAALASVGLFVTVLGLWAGVLSGI</sequence>
<keyword evidence="1" id="KW-1133">Transmembrane helix</keyword>
<dbReference type="EMBL" id="JACICD010000001">
    <property type="protein sequence ID" value="MBB3770460.1"/>
    <property type="molecule type" value="Genomic_DNA"/>
</dbReference>
<gene>
    <name evidence="2" type="ORF">FHS55_001046</name>
</gene>
<dbReference type="Proteomes" id="UP000533469">
    <property type="component" value="Unassembled WGS sequence"/>
</dbReference>
<comment type="caution">
    <text evidence="2">The sequence shown here is derived from an EMBL/GenBank/DDBJ whole genome shotgun (WGS) entry which is preliminary data.</text>
</comment>
<keyword evidence="1" id="KW-0472">Membrane</keyword>
<proteinExistence type="predicted"/>
<protein>
    <submittedName>
        <fullName evidence="2">Uncharacterized protein</fullName>
    </submittedName>
</protein>
<organism evidence="2 3">
    <name type="scientific">Ancylobacter tetraedralis</name>
    <dbReference type="NCBI Taxonomy" id="217068"/>
    <lineage>
        <taxon>Bacteria</taxon>
        <taxon>Pseudomonadati</taxon>
        <taxon>Pseudomonadota</taxon>
        <taxon>Alphaproteobacteria</taxon>
        <taxon>Hyphomicrobiales</taxon>
        <taxon>Xanthobacteraceae</taxon>
        <taxon>Ancylobacter</taxon>
    </lineage>
</organism>
<accession>A0A839Z758</accession>
<keyword evidence="1" id="KW-0812">Transmembrane</keyword>